<protein>
    <submittedName>
        <fullName evidence="1">Uncharacterized protein</fullName>
    </submittedName>
</protein>
<evidence type="ECO:0000313" key="1">
    <source>
        <dbReference type="EMBL" id="RPA75201.1"/>
    </source>
</evidence>
<name>A0A3N4HT90_ASCIM</name>
<dbReference type="AlphaFoldDB" id="A0A3N4HT90"/>
<dbReference type="STRING" id="1160509.A0A3N4HT90"/>
<keyword evidence="2" id="KW-1185">Reference proteome</keyword>
<dbReference type="Proteomes" id="UP000275078">
    <property type="component" value="Unassembled WGS sequence"/>
</dbReference>
<reference evidence="1 2" key="1">
    <citation type="journal article" date="2018" name="Nat. Ecol. Evol.">
        <title>Pezizomycetes genomes reveal the molecular basis of ectomycorrhizal truffle lifestyle.</title>
        <authorList>
            <person name="Murat C."/>
            <person name="Payen T."/>
            <person name="Noel B."/>
            <person name="Kuo A."/>
            <person name="Morin E."/>
            <person name="Chen J."/>
            <person name="Kohler A."/>
            <person name="Krizsan K."/>
            <person name="Balestrini R."/>
            <person name="Da Silva C."/>
            <person name="Montanini B."/>
            <person name="Hainaut M."/>
            <person name="Levati E."/>
            <person name="Barry K.W."/>
            <person name="Belfiori B."/>
            <person name="Cichocki N."/>
            <person name="Clum A."/>
            <person name="Dockter R.B."/>
            <person name="Fauchery L."/>
            <person name="Guy J."/>
            <person name="Iotti M."/>
            <person name="Le Tacon F."/>
            <person name="Lindquist E.A."/>
            <person name="Lipzen A."/>
            <person name="Malagnac F."/>
            <person name="Mello A."/>
            <person name="Molinier V."/>
            <person name="Miyauchi S."/>
            <person name="Poulain J."/>
            <person name="Riccioni C."/>
            <person name="Rubini A."/>
            <person name="Sitrit Y."/>
            <person name="Splivallo R."/>
            <person name="Traeger S."/>
            <person name="Wang M."/>
            <person name="Zifcakova L."/>
            <person name="Wipf D."/>
            <person name="Zambonelli A."/>
            <person name="Paolocci F."/>
            <person name="Nowrousian M."/>
            <person name="Ottonello S."/>
            <person name="Baldrian P."/>
            <person name="Spatafora J.W."/>
            <person name="Henrissat B."/>
            <person name="Nagy L.G."/>
            <person name="Aury J.M."/>
            <person name="Wincker P."/>
            <person name="Grigoriev I.V."/>
            <person name="Bonfante P."/>
            <person name="Martin F.M."/>
        </authorList>
    </citation>
    <scope>NUCLEOTIDE SEQUENCE [LARGE SCALE GENOMIC DNA]</scope>
    <source>
        <strain evidence="1 2">RN42</strain>
    </source>
</reference>
<proteinExistence type="predicted"/>
<organism evidence="1 2">
    <name type="scientific">Ascobolus immersus RN42</name>
    <dbReference type="NCBI Taxonomy" id="1160509"/>
    <lineage>
        <taxon>Eukaryota</taxon>
        <taxon>Fungi</taxon>
        <taxon>Dikarya</taxon>
        <taxon>Ascomycota</taxon>
        <taxon>Pezizomycotina</taxon>
        <taxon>Pezizomycetes</taxon>
        <taxon>Pezizales</taxon>
        <taxon>Ascobolaceae</taxon>
        <taxon>Ascobolus</taxon>
    </lineage>
</organism>
<accession>A0A3N4HT90</accession>
<gene>
    <name evidence="1" type="ORF">BJ508DRAFT_312187</name>
</gene>
<dbReference type="EMBL" id="ML119769">
    <property type="protein sequence ID" value="RPA75201.1"/>
    <property type="molecule type" value="Genomic_DNA"/>
</dbReference>
<sequence>MTIDSPSATKQDEPWDRQRAAYFRRLLWVCSRLSEVEAQWKTKSAPSTSVVALTDDIATQYSEGHDRRVFKNLSSFVNLCLRQQIPGRKVVGVATRTWEVLVIEELDDGDTKNEAKRVYDCVCPRNREADVYRALQMDERYTWLGRSAIQTTMEPISLTDEASQAAPGSPDASFPAHISKIHLSVQVGEESHRLQVYVYLMRSCFPSIAERIEKHLPAMSDEEEREHSKLGDYGPWLFLPAYNDTTIIESVKSIFKDTGEWGIVFNDSVSRIYDSNGSYPPGRSSIFSRSLNDRSFGLDLTSPIFQQAVTFCNEYIFTAPEPVTYADLHSILSTLTLCFFAGIKTLRTLGSSPKYADLWKRFEARTPTDIFNALPELWRALQIVGLSAGYLSELLREPDSSKFVMREYIAQRFGYDNVYLTCLEWLKATTEHFASYSNLLLPSGTKYARGCSISVMDMQHFSEHEQIQSMVSLEEFFATFPQVDQYLFSSSNKRSKETVSIMIAELETLPSSPSARRIHTEAIILLLYLLYRTRYPLPPRLLQLAKLLDPNYLASTSKLCPVCEEILDLVQVKTGARVMHPKPHGLWTEACELPAWCPRWVADEVVTRVESRLRSEYLWDWEGDIKERLYQRREWERIEGRLDEAQGGFRFVMMDPNCPVMELLPNDESGMLD</sequence>
<evidence type="ECO:0000313" key="2">
    <source>
        <dbReference type="Proteomes" id="UP000275078"/>
    </source>
</evidence>